<dbReference type="Proteomes" id="UP000237105">
    <property type="component" value="Unassembled WGS sequence"/>
</dbReference>
<reference evidence="2" key="1">
    <citation type="submission" date="2016-06" db="EMBL/GenBank/DDBJ databases">
        <title>Parallel loss of symbiosis genes in relatives of nitrogen-fixing non-legume Parasponia.</title>
        <authorList>
            <person name="Van Velzen R."/>
            <person name="Holmer R."/>
            <person name="Bu F."/>
            <person name="Rutten L."/>
            <person name="Van Zeijl A."/>
            <person name="Liu W."/>
            <person name="Santuari L."/>
            <person name="Cao Q."/>
            <person name="Sharma T."/>
            <person name="Shen D."/>
            <person name="Roswanjaya Y."/>
            <person name="Wardhani T."/>
            <person name="Kalhor M.S."/>
            <person name="Jansen J."/>
            <person name="Van den Hoogen J."/>
            <person name="Gungor B."/>
            <person name="Hartog M."/>
            <person name="Hontelez J."/>
            <person name="Verver J."/>
            <person name="Yang W.-C."/>
            <person name="Schijlen E."/>
            <person name="Repin R."/>
            <person name="Schilthuizen M."/>
            <person name="Schranz E."/>
            <person name="Heidstra R."/>
            <person name="Miyata K."/>
            <person name="Fedorova E."/>
            <person name="Kohlen W."/>
            <person name="Bisseling T."/>
            <person name="Smit S."/>
            <person name="Geurts R."/>
        </authorList>
    </citation>
    <scope>NUCLEOTIDE SEQUENCE [LARGE SCALE GENOMIC DNA]</scope>
    <source>
        <strain evidence="2">cv. WU1-14</strain>
    </source>
</reference>
<dbReference type="AlphaFoldDB" id="A0A2P5A773"/>
<feature type="non-terminal residue" evidence="1">
    <location>
        <position position="1"/>
    </location>
</feature>
<accession>A0A2P5A773</accession>
<dbReference type="EMBL" id="JXTB01000821">
    <property type="protein sequence ID" value="PON32393.1"/>
    <property type="molecule type" value="Genomic_DNA"/>
</dbReference>
<protein>
    <submittedName>
        <fullName evidence="1">Uncharacterized protein</fullName>
    </submittedName>
</protein>
<organism evidence="1 2">
    <name type="scientific">Parasponia andersonii</name>
    <name type="common">Sponia andersonii</name>
    <dbReference type="NCBI Taxonomy" id="3476"/>
    <lineage>
        <taxon>Eukaryota</taxon>
        <taxon>Viridiplantae</taxon>
        <taxon>Streptophyta</taxon>
        <taxon>Embryophyta</taxon>
        <taxon>Tracheophyta</taxon>
        <taxon>Spermatophyta</taxon>
        <taxon>Magnoliopsida</taxon>
        <taxon>eudicotyledons</taxon>
        <taxon>Gunneridae</taxon>
        <taxon>Pentapetalae</taxon>
        <taxon>rosids</taxon>
        <taxon>fabids</taxon>
        <taxon>Rosales</taxon>
        <taxon>Cannabaceae</taxon>
        <taxon>Parasponia</taxon>
    </lineage>
</organism>
<evidence type="ECO:0000313" key="1">
    <source>
        <dbReference type="EMBL" id="PON32393.1"/>
    </source>
</evidence>
<sequence>YFRAFLGEKQRRSKVFFHPSPKFGCCGHYGLFSPIDLTQWKTSQILFSL</sequence>
<comment type="caution">
    <text evidence="1">The sequence shown here is derived from an EMBL/GenBank/DDBJ whole genome shotgun (WGS) entry which is preliminary data.</text>
</comment>
<evidence type="ECO:0000313" key="2">
    <source>
        <dbReference type="Proteomes" id="UP000237105"/>
    </source>
</evidence>
<keyword evidence="2" id="KW-1185">Reference proteome</keyword>
<gene>
    <name evidence="1" type="ORF">PanWU01x14_361700</name>
</gene>
<proteinExistence type="predicted"/>
<name>A0A2P5A773_PARAD</name>